<dbReference type="InterPro" id="IPR029064">
    <property type="entry name" value="Ribosomal_eL30-like_sf"/>
</dbReference>
<dbReference type="InterPro" id="IPR051259">
    <property type="entry name" value="rRNA_Methyltransferase"/>
</dbReference>
<dbReference type="Proteomes" id="UP000694941">
    <property type="component" value="Unplaced"/>
</dbReference>
<evidence type="ECO:0000256" key="1">
    <source>
        <dbReference type="ARBA" id="ARBA00007228"/>
    </source>
</evidence>
<dbReference type="RefSeq" id="XP_013778996.1">
    <property type="nucleotide sequence ID" value="XM_013923542.2"/>
</dbReference>
<evidence type="ECO:0000313" key="6">
    <source>
        <dbReference type="Proteomes" id="UP000694941"/>
    </source>
</evidence>
<dbReference type="SMART" id="SM00967">
    <property type="entry name" value="SpoU_sub_bind"/>
    <property type="match status" value="1"/>
</dbReference>
<dbReference type="InterPro" id="IPR001537">
    <property type="entry name" value="SpoU_MeTrfase"/>
</dbReference>
<dbReference type="Pfam" id="PF22435">
    <property type="entry name" value="MRM3-like_sub_bind"/>
    <property type="match status" value="1"/>
</dbReference>
<dbReference type="CDD" id="cd18106">
    <property type="entry name" value="SpoU-like_RNMTL1"/>
    <property type="match status" value="1"/>
</dbReference>
<keyword evidence="3" id="KW-0808">Transferase</keyword>
<dbReference type="PANTHER" id="PTHR43191">
    <property type="entry name" value="RRNA METHYLTRANSFERASE 3"/>
    <property type="match status" value="1"/>
</dbReference>
<dbReference type="InterPro" id="IPR029026">
    <property type="entry name" value="tRNA_m1G_MTases_N"/>
</dbReference>
<dbReference type="InterPro" id="IPR013123">
    <property type="entry name" value="SpoU_subst-bd"/>
</dbReference>
<dbReference type="PANTHER" id="PTHR43191:SF2">
    <property type="entry name" value="RRNA METHYLTRANSFERASE 3, MITOCHONDRIAL"/>
    <property type="match status" value="1"/>
</dbReference>
<comment type="similarity">
    <text evidence="1">Belongs to the class IV-like SAM-binding methyltransferase superfamily. RNA methyltransferase TrmH family.</text>
</comment>
<evidence type="ECO:0000313" key="7">
    <source>
        <dbReference type="RefSeq" id="XP_013778996.1"/>
    </source>
</evidence>
<keyword evidence="6" id="KW-1185">Reference proteome</keyword>
<evidence type="ECO:0000256" key="4">
    <source>
        <dbReference type="SAM" id="MobiDB-lite"/>
    </source>
</evidence>
<protein>
    <submittedName>
        <fullName evidence="7">rRNA methyltransferase 3, mitochondrial-like isoform X1</fullName>
    </submittedName>
</protein>
<organism evidence="6 7">
    <name type="scientific">Limulus polyphemus</name>
    <name type="common">Atlantic horseshoe crab</name>
    <dbReference type="NCBI Taxonomy" id="6850"/>
    <lineage>
        <taxon>Eukaryota</taxon>
        <taxon>Metazoa</taxon>
        <taxon>Ecdysozoa</taxon>
        <taxon>Arthropoda</taxon>
        <taxon>Chelicerata</taxon>
        <taxon>Merostomata</taxon>
        <taxon>Xiphosura</taxon>
        <taxon>Limulidae</taxon>
        <taxon>Limulus</taxon>
    </lineage>
</organism>
<name>A0ABM1BC29_LIMPO</name>
<gene>
    <name evidence="7" type="primary">LOC106463501</name>
</gene>
<dbReference type="GeneID" id="106463501"/>
<reference evidence="7" key="1">
    <citation type="submission" date="2025-08" db="UniProtKB">
        <authorList>
            <consortium name="RefSeq"/>
        </authorList>
    </citation>
    <scope>IDENTIFICATION</scope>
    <source>
        <tissue evidence="7">Muscle</tissue>
    </source>
</reference>
<evidence type="ECO:0000256" key="2">
    <source>
        <dbReference type="ARBA" id="ARBA00022603"/>
    </source>
</evidence>
<accession>A0ABM1BC29</accession>
<dbReference type="InterPro" id="IPR053888">
    <property type="entry name" value="MRM3-like_sub_bind"/>
</dbReference>
<sequence>MSLYVRNIGTNMLCYGCQFFIPNRGIPLEAKIFIRFYRKGLRRKPIRVSSRENQDESPVAGSVNATSSLFLPPKQRKNINNGINVNLKNNVDRSGFNYSRNILSEEMNSKRHVKKAELADVPQYEKLQNNDPRFTTVMTLLKSRKKREKKERILLEGRRLISDAISADIHPESIFFSQEQNLREIPLNEVVNVQLFKVSYKQLSLWSDLTTSPGVMGVFKTPDLSQLSLLSECVLPVTVICDNVREPGNMGALLRCAAAAGCHRVILTKGCVDLWEPKVLRSACGAHFRVPILNNIYWEVLQNYFSEDAIIYLADNCNEHKIIPQAEKNKPQELENENIEKFVVVNDEGKQLKVDPSYKCQEVLEAYRNVSLPIQSYSDTLFSNCETVLIIGGETEGLSLKAFKLACERGGRKLVIPIENGVDSLNSSVAAAILLFEIKRQLALDQTREKQSI</sequence>
<dbReference type="Gene3D" id="3.40.1280.10">
    <property type="match status" value="1"/>
</dbReference>
<dbReference type="SUPFAM" id="SSF75217">
    <property type="entry name" value="alpha/beta knot"/>
    <property type="match status" value="1"/>
</dbReference>
<dbReference type="SUPFAM" id="SSF55315">
    <property type="entry name" value="L30e-like"/>
    <property type="match status" value="1"/>
</dbReference>
<dbReference type="Gene3D" id="3.30.1330.30">
    <property type="match status" value="1"/>
</dbReference>
<dbReference type="InterPro" id="IPR029028">
    <property type="entry name" value="Alpha/beta_knot_MTases"/>
</dbReference>
<evidence type="ECO:0000259" key="5">
    <source>
        <dbReference type="SMART" id="SM00967"/>
    </source>
</evidence>
<keyword evidence="2" id="KW-0489">Methyltransferase</keyword>
<dbReference type="Pfam" id="PF00588">
    <property type="entry name" value="SpoU_methylase"/>
    <property type="match status" value="1"/>
</dbReference>
<proteinExistence type="inferred from homology"/>
<feature type="region of interest" description="Disordered" evidence="4">
    <location>
        <begin position="47"/>
        <end position="73"/>
    </location>
</feature>
<feature type="domain" description="RNA 2-O ribose methyltransferase substrate binding" evidence="5">
    <location>
        <begin position="154"/>
        <end position="225"/>
    </location>
</feature>
<evidence type="ECO:0000256" key="3">
    <source>
        <dbReference type="ARBA" id="ARBA00022679"/>
    </source>
</evidence>